<dbReference type="PANTHER" id="PTHR10414">
    <property type="entry name" value="ETHANOLAMINEPHOSPHOTRANSFERASE"/>
    <property type="match status" value="1"/>
</dbReference>
<feature type="transmembrane region" description="Helical" evidence="6">
    <location>
        <begin position="366"/>
        <end position="393"/>
    </location>
</feature>
<keyword evidence="3 5" id="KW-0808">Transferase</keyword>
<evidence type="ECO:0000256" key="4">
    <source>
        <dbReference type="ARBA" id="ARBA00023136"/>
    </source>
</evidence>
<keyword evidence="6" id="KW-1133">Transmembrane helix</keyword>
<dbReference type="GeneID" id="39981973"/>
<dbReference type="VEuPathDB" id="TriTrypDB:TM35_000034260"/>
<evidence type="ECO:0000256" key="5">
    <source>
        <dbReference type="RuleBase" id="RU003750"/>
    </source>
</evidence>
<dbReference type="GO" id="GO:0016020">
    <property type="term" value="C:membrane"/>
    <property type="evidence" value="ECO:0007669"/>
    <property type="project" value="UniProtKB-SubCell"/>
</dbReference>
<dbReference type="InterPro" id="IPR014472">
    <property type="entry name" value="CHOPT"/>
</dbReference>
<dbReference type="GO" id="GO:0016780">
    <property type="term" value="F:phosphotransferase activity, for other substituted phosphate groups"/>
    <property type="evidence" value="ECO:0007669"/>
    <property type="project" value="InterPro"/>
</dbReference>
<evidence type="ECO:0000313" key="7">
    <source>
        <dbReference type="EMBL" id="ORC92673.1"/>
    </source>
</evidence>
<sequence>MKTVGLLLSVSPTEDSPNIPPQQSYMAEYLLSPFYDWIVLYYPKTWTPNKVTLFGIFSTLLASLLLLTGMPSTTTFDPPYATYVPTSLLQNKEMKSERNIAPSPLHPTALKPLWSSVFPSGNVMLFVCGILNFIYCIADNTDGRLARRLKKTSEIGEYLDHGLDCVTSLLSTCVSMAVIGLSFSNIAVTVLPIAIGTVFSHTLHYEKNIFIWGNRFISVDEAMIFFAISNWVIIVLPQIGTTTVSSAILHMFLSEEWAQMLHSLRYIDLALLVYWISQLSVIIGIVLKDGKMLFRLTTITLFINTFLLVGIIPAHMNHMATGSVGGYAWGPFSYVAVWCITAACTSSTVVHILIYARCMRLPHVDLWPIAGIVFVWLIFTSCPVGGMVLSVAWHLAQILINVQGLIKNGRKTSQKSKIA</sequence>
<dbReference type="RefSeq" id="XP_028886739.1">
    <property type="nucleotide sequence ID" value="XM_029022193.1"/>
</dbReference>
<feature type="transmembrane region" description="Helical" evidence="6">
    <location>
        <begin position="113"/>
        <end position="137"/>
    </location>
</feature>
<organism evidence="7 8">
    <name type="scientific">Trypanosoma theileri</name>
    <dbReference type="NCBI Taxonomy" id="67003"/>
    <lineage>
        <taxon>Eukaryota</taxon>
        <taxon>Discoba</taxon>
        <taxon>Euglenozoa</taxon>
        <taxon>Kinetoplastea</taxon>
        <taxon>Metakinetoplastina</taxon>
        <taxon>Trypanosomatida</taxon>
        <taxon>Trypanosomatidae</taxon>
        <taxon>Trypanosoma</taxon>
    </lineage>
</organism>
<protein>
    <submittedName>
        <fullName evidence="7">Putative ethanolamine phosphotransferase</fullName>
    </submittedName>
</protein>
<evidence type="ECO:0000256" key="2">
    <source>
        <dbReference type="ARBA" id="ARBA00010441"/>
    </source>
</evidence>
<dbReference type="GO" id="GO:0008654">
    <property type="term" value="P:phospholipid biosynthetic process"/>
    <property type="evidence" value="ECO:0007669"/>
    <property type="project" value="InterPro"/>
</dbReference>
<dbReference type="EMBL" id="NBCO01000003">
    <property type="protein sequence ID" value="ORC92673.1"/>
    <property type="molecule type" value="Genomic_DNA"/>
</dbReference>
<comment type="caution">
    <text evidence="7">The sequence shown here is derived from an EMBL/GenBank/DDBJ whole genome shotgun (WGS) entry which is preliminary data.</text>
</comment>
<dbReference type="Pfam" id="PF01066">
    <property type="entry name" value="CDP-OH_P_transf"/>
    <property type="match status" value="1"/>
</dbReference>
<feature type="transmembrane region" description="Helical" evidence="6">
    <location>
        <begin position="224"/>
        <end position="249"/>
    </location>
</feature>
<dbReference type="InterPro" id="IPR043130">
    <property type="entry name" value="CDP-OH_PTrfase_TM_dom"/>
</dbReference>
<feature type="transmembrane region" description="Helical" evidence="6">
    <location>
        <begin position="158"/>
        <end position="180"/>
    </location>
</feature>
<comment type="similarity">
    <text evidence="2 5">Belongs to the CDP-alcohol phosphatidyltransferase class-I family.</text>
</comment>
<dbReference type="STRING" id="67003.A0A1X0P7R6"/>
<keyword evidence="4 6" id="KW-0472">Membrane</keyword>
<evidence type="ECO:0000256" key="1">
    <source>
        <dbReference type="ARBA" id="ARBA00004370"/>
    </source>
</evidence>
<name>A0A1X0P7R6_9TRYP</name>
<feature type="transmembrane region" description="Helical" evidence="6">
    <location>
        <begin position="269"/>
        <end position="287"/>
    </location>
</feature>
<feature type="transmembrane region" description="Helical" evidence="6">
    <location>
        <begin position="332"/>
        <end position="354"/>
    </location>
</feature>
<dbReference type="InterPro" id="IPR048254">
    <property type="entry name" value="CDP_ALCOHOL_P_TRANSF_CS"/>
</dbReference>
<evidence type="ECO:0000256" key="3">
    <source>
        <dbReference type="ARBA" id="ARBA00022679"/>
    </source>
</evidence>
<feature type="transmembrane region" description="Helical" evidence="6">
    <location>
        <begin position="51"/>
        <end position="70"/>
    </location>
</feature>
<dbReference type="Proteomes" id="UP000192257">
    <property type="component" value="Unassembled WGS sequence"/>
</dbReference>
<gene>
    <name evidence="7" type="ORF">TM35_000034260</name>
</gene>
<dbReference type="OrthoDB" id="196717at2759"/>
<feature type="transmembrane region" description="Helical" evidence="6">
    <location>
        <begin position="186"/>
        <end position="203"/>
    </location>
</feature>
<evidence type="ECO:0000313" key="8">
    <source>
        <dbReference type="Proteomes" id="UP000192257"/>
    </source>
</evidence>
<dbReference type="InterPro" id="IPR000462">
    <property type="entry name" value="CDP-OH_P_trans"/>
</dbReference>
<dbReference type="PANTHER" id="PTHR10414:SF68">
    <property type="entry name" value="ETHANOLAMINE PHOSPHOTRANSFERASE"/>
    <property type="match status" value="1"/>
</dbReference>
<feature type="transmembrane region" description="Helical" evidence="6">
    <location>
        <begin position="294"/>
        <end position="312"/>
    </location>
</feature>
<comment type="subcellular location">
    <subcellularLocation>
        <location evidence="1">Membrane</location>
    </subcellularLocation>
</comment>
<dbReference type="Gene3D" id="1.20.120.1760">
    <property type="match status" value="1"/>
</dbReference>
<evidence type="ECO:0000256" key="6">
    <source>
        <dbReference type="SAM" id="Phobius"/>
    </source>
</evidence>
<proteinExistence type="inferred from homology"/>
<reference evidence="7 8" key="1">
    <citation type="submission" date="2017-03" db="EMBL/GenBank/DDBJ databases">
        <title>An alternative strategy for trypanosome survival in the mammalian bloodstream revealed through genome and transcriptome analysis of the ubiquitous bovine parasite Trypanosoma (Megatrypanum) theileri.</title>
        <authorList>
            <person name="Kelly S."/>
            <person name="Ivens A."/>
            <person name="Mott A."/>
            <person name="O'Neill E."/>
            <person name="Emms D."/>
            <person name="Macleod O."/>
            <person name="Voorheis P."/>
            <person name="Matthews J."/>
            <person name="Matthews K."/>
            <person name="Carrington M."/>
        </authorList>
    </citation>
    <scope>NUCLEOTIDE SEQUENCE [LARGE SCALE GENOMIC DNA]</scope>
    <source>
        <strain evidence="7">Edinburgh</strain>
    </source>
</reference>
<dbReference type="AlphaFoldDB" id="A0A1X0P7R6"/>
<dbReference type="PROSITE" id="PS00379">
    <property type="entry name" value="CDP_ALCOHOL_P_TRANSF"/>
    <property type="match status" value="1"/>
</dbReference>
<accession>A0A1X0P7R6</accession>
<keyword evidence="6" id="KW-0812">Transmembrane</keyword>
<keyword evidence="8" id="KW-1185">Reference proteome</keyword>